<proteinExistence type="predicted"/>
<evidence type="ECO:0000313" key="3">
    <source>
        <dbReference type="Proteomes" id="UP000001307"/>
    </source>
</evidence>
<dbReference type="EMBL" id="FN653047">
    <property type="protein sequence ID" value="CBY09711.1"/>
    <property type="molecule type" value="Genomic_DNA"/>
</dbReference>
<dbReference type="OrthoDB" id="9446875at2759"/>
<dbReference type="Proteomes" id="UP000001307">
    <property type="component" value="Unassembled WGS sequence"/>
</dbReference>
<keyword evidence="1" id="KW-0812">Transmembrane</keyword>
<feature type="transmembrane region" description="Helical" evidence="1">
    <location>
        <begin position="82"/>
        <end position="108"/>
    </location>
</feature>
<dbReference type="AlphaFoldDB" id="E4XGB3"/>
<keyword evidence="1" id="KW-0472">Membrane</keyword>
<gene>
    <name evidence="2" type="ORF">GSOID_T00010521001</name>
</gene>
<name>E4XGB3_OIKDI</name>
<dbReference type="Gene3D" id="1.20.140.150">
    <property type="match status" value="1"/>
</dbReference>
<keyword evidence="1" id="KW-1133">Transmembrane helix</keyword>
<organism evidence="2">
    <name type="scientific">Oikopleura dioica</name>
    <name type="common">Tunicate</name>
    <dbReference type="NCBI Taxonomy" id="34765"/>
    <lineage>
        <taxon>Eukaryota</taxon>
        <taxon>Metazoa</taxon>
        <taxon>Chordata</taxon>
        <taxon>Tunicata</taxon>
        <taxon>Appendicularia</taxon>
        <taxon>Copelata</taxon>
        <taxon>Oikopleuridae</taxon>
        <taxon>Oikopleura</taxon>
    </lineage>
</organism>
<evidence type="ECO:0000313" key="2">
    <source>
        <dbReference type="EMBL" id="CBY09711.1"/>
    </source>
</evidence>
<keyword evidence="3" id="KW-1185">Reference proteome</keyword>
<dbReference type="InParanoid" id="E4XGB3"/>
<feature type="transmembrane region" description="Helical" evidence="1">
    <location>
        <begin position="20"/>
        <end position="41"/>
    </location>
</feature>
<evidence type="ECO:0000256" key="1">
    <source>
        <dbReference type="SAM" id="Phobius"/>
    </source>
</evidence>
<accession>E4XGB3</accession>
<reference evidence="2" key="1">
    <citation type="journal article" date="2010" name="Science">
        <title>Plasticity of animal genome architecture unmasked by rapid evolution of a pelagic tunicate.</title>
        <authorList>
            <person name="Denoeud F."/>
            <person name="Henriet S."/>
            <person name="Mungpakdee S."/>
            <person name="Aury J.M."/>
            <person name="Da Silva C."/>
            <person name="Brinkmann H."/>
            <person name="Mikhaleva J."/>
            <person name="Olsen L.C."/>
            <person name="Jubin C."/>
            <person name="Canestro C."/>
            <person name="Bouquet J.M."/>
            <person name="Danks G."/>
            <person name="Poulain J."/>
            <person name="Campsteijn C."/>
            <person name="Adamski M."/>
            <person name="Cross I."/>
            <person name="Yadetie F."/>
            <person name="Muffato M."/>
            <person name="Louis A."/>
            <person name="Butcher S."/>
            <person name="Tsagkogeorga G."/>
            <person name="Konrad A."/>
            <person name="Singh S."/>
            <person name="Jensen M.F."/>
            <person name="Cong E.H."/>
            <person name="Eikeseth-Otteraa H."/>
            <person name="Noel B."/>
            <person name="Anthouard V."/>
            <person name="Porcel B.M."/>
            <person name="Kachouri-Lafond R."/>
            <person name="Nishino A."/>
            <person name="Ugolini M."/>
            <person name="Chourrout P."/>
            <person name="Nishida H."/>
            <person name="Aasland R."/>
            <person name="Huzurbazar S."/>
            <person name="Westhof E."/>
            <person name="Delsuc F."/>
            <person name="Lehrach H."/>
            <person name="Reinhardt R."/>
            <person name="Weissenbach J."/>
            <person name="Roy S.W."/>
            <person name="Artiguenave F."/>
            <person name="Postlethwait J.H."/>
            <person name="Manak J.R."/>
            <person name="Thompson E.M."/>
            <person name="Jaillon O."/>
            <person name="Du Pasquier L."/>
            <person name="Boudinot P."/>
            <person name="Liberles D.A."/>
            <person name="Volff J.N."/>
            <person name="Philippe H."/>
            <person name="Lenhard B."/>
            <person name="Roest Crollius H."/>
            <person name="Wincker P."/>
            <person name="Chourrout D."/>
        </authorList>
    </citation>
    <scope>NUCLEOTIDE SEQUENCE [LARGE SCALE GENOMIC DNA]</scope>
</reference>
<protein>
    <submittedName>
        <fullName evidence="2">Uncharacterized protein</fullName>
    </submittedName>
</protein>
<feature type="transmembrane region" description="Helical" evidence="1">
    <location>
        <begin position="141"/>
        <end position="166"/>
    </location>
</feature>
<sequence length="249" mass="28516">MALPPFIKSTRGLGITSLIFWLFAFIAGICGLFCHHIPSLFQPIIRLKNNRSPKITLLTFGVFDSSDAYNNEFNVLISTKRFFGILSGLGILISGVFFFTAEITWWFYMIHDFKSTYDKLSPYLGLRKPSSPDKISMKVDVGFYLGIVSSILSFLAGFLIISGSVFRKNDHLKHIIRDSQEERATNFTNSQNSSTRRNSLNEDFIDEDYIPSTESANDSNYDVFIQDTDYVRVHPNNQIMRMSFQHEQL</sequence>